<feature type="compositionally biased region" description="Polar residues" evidence="1">
    <location>
        <begin position="364"/>
        <end position="378"/>
    </location>
</feature>
<gene>
    <name evidence="2" type="ORF">F1559_000926</name>
</gene>
<evidence type="ECO:0000313" key="2">
    <source>
        <dbReference type="EMBL" id="KAF6002928.1"/>
    </source>
</evidence>
<evidence type="ECO:0000313" key="3">
    <source>
        <dbReference type="Proteomes" id="UP000530660"/>
    </source>
</evidence>
<feature type="region of interest" description="Disordered" evidence="1">
    <location>
        <begin position="336"/>
        <end position="378"/>
    </location>
</feature>
<name>A0A7J7IIS5_9RHOD</name>
<accession>A0A7J7IIS5</accession>
<evidence type="ECO:0000256" key="1">
    <source>
        <dbReference type="SAM" id="MobiDB-lite"/>
    </source>
</evidence>
<reference evidence="2 3" key="1">
    <citation type="journal article" date="2020" name="J. Phycol.">
        <title>Comparative genome analysis reveals Cyanidiococcus gen. nov., a new extremophilic red algal genus sister to Cyanidioschyzon (Cyanidioschyzonaceae, Rhodophyta).</title>
        <authorList>
            <person name="Liu S.-L."/>
            <person name="Chiang Y.-R."/>
            <person name="Yoon H.S."/>
            <person name="Fu H.-Y."/>
        </authorList>
    </citation>
    <scope>NUCLEOTIDE SEQUENCE [LARGE SCALE GENOMIC DNA]</scope>
    <source>
        <strain evidence="2 3">THAL066</strain>
    </source>
</reference>
<feature type="compositionally biased region" description="Basic and acidic residues" evidence="1">
    <location>
        <begin position="87"/>
        <end position="98"/>
    </location>
</feature>
<dbReference type="Proteomes" id="UP000530660">
    <property type="component" value="Unassembled WGS sequence"/>
</dbReference>
<organism evidence="2 3">
    <name type="scientific">Cyanidiococcus yangmingshanensis</name>
    <dbReference type="NCBI Taxonomy" id="2690220"/>
    <lineage>
        <taxon>Eukaryota</taxon>
        <taxon>Rhodophyta</taxon>
        <taxon>Bangiophyceae</taxon>
        <taxon>Cyanidiales</taxon>
        <taxon>Cyanidiaceae</taxon>
        <taxon>Cyanidiococcus</taxon>
    </lineage>
</organism>
<sequence length="378" mass="41836">MFGSSVTAAWPRASLTAEPCRRAWPIGGRTCRFVSITPACRRRHGVESVNWRTAPSTFERFARRAARRLSTESNAAPGLVAAATEPDPEHHEAERTRRGLEDWTGQMSASTEAFAEHLLAKVHQQVQDSLEAQLRTELARARAIDHIDLLVAIELVKLRENLQHLLDGYRVRLESRAAEADRRAHEMTRSWTLVQERLRTAQDRARMLRQEQAEIKLMLLHGSHPKPAPAPRATQTITSESLIRFGECSAAARRTERSPVAIARSWPDEEQTLTECWVFFYAWLSVLAGMETTLALVSAQHAVGYVMLSGTACILLLGRTARLLWAIKRRPRGIGQHRPASPPVLVSTAPPATTPAPAKDRVGTASSQPSVEPPAGSS</sequence>
<comment type="caution">
    <text evidence="2">The sequence shown here is derived from an EMBL/GenBank/DDBJ whole genome shotgun (WGS) entry which is preliminary data.</text>
</comment>
<feature type="compositionally biased region" description="Low complexity" evidence="1">
    <location>
        <begin position="343"/>
        <end position="357"/>
    </location>
</feature>
<protein>
    <submittedName>
        <fullName evidence="2">Uncharacterized protein</fullName>
    </submittedName>
</protein>
<feature type="region of interest" description="Disordered" evidence="1">
    <location>
        <begin position="69"/>
        <end position="98"/>
    </location>
</feature>
<dbReference type="OrthoDB" id="11991at2759"/>
<dbReference type="AlphaFoldDB" id="A0A7J7IIS5"/>
<dbReference type="EMBL" id="VWRR01000008">
    <property type="protein sequence ID" value="KAF6002928.1"/>
    <property type="molecule type" value="Genomic_DNA"/>
</dbReference>
<keyword evidence="3" id="KW-1185">Reference proteome</keyword>
<proteinExistence type="predicted"/>